<evidence type="ECO:0000313" key="3">
    <source>
        <dbReference type="EMBL" id="KAG5403802.1"/>
    </source>
</evidence>
<dbReference type="Gene3D" id="2.60.40.150">
    <property type="entry name" value="C2 domain"/>
    <property type="match status" value="1"/>
</dbReference>
<feature type="compositionally biased region" description="Low complexity" evidence="1">
    <location>
        <begin position="279"/>
        <end position="290"/>
    </location>
</feature>
<reference evidence="3 4" key="1">
    <citation type="submission" date="2021-03" db="EMBL/GenBank/DDBJ databases">
        <authorList>
            <person name="King G.J."/>
            <person name="Bancroft I."/>
            <person name="Baten A."/>
            <person name="Bloomfield J."/>
            <person name="Borpatragohain P."/>
            <person name="He Z."/>
            <person name="Irish N."/>
            <person name="Irwin J."/>
            <person name="Liu K."/>
            <person name="Mauleon R.P."/>
            <person name="Moore J."/>
            <person name="Morris R."/>
            <person name="Ostergaard L."/>
            <person name="Wang B."/>
            <person name="Wells R."/>
        </authorList>
    </citation>
    <scope>NUCLEOTIDE SEQUENCE [LARGE SCALE GENOMIC DNA]</scope>
    <source>
        <strain evidence="3">R-o-18</strain>
        <tissue evidence="3">Leaf</tissue>
    </source>
</reference>
<dbReference type="SUPFAM" id="SSF49562">
    <property type="entry name" value="C2 domain (Calcium/lipid-binding domain, CaLB)"/>
    <property type="match status" value="1"/>
</dbReference>
<feature type="compositionally biased region" description="Basic and acidic residues" evidence="1">
    <location>
        <begin position="295"/>
        <end position="305"/>
    </location>
</feature>
<feature type="region of interest" description="Disordered" evidence="1">
    <location>
        <begin position="51"/>
        <end position="83"/>
    </location>
</feature>
<dbReference type="InterPro" id="IPR035892">
    <property type="entry name" value="C2_domain_sf"/>
</dbReference>
<evidence type="ECO:0000256" key="1">
    <source>
        <dbReference type="SAM" id="MobiDB-lite"/>
    </source>
</evidence>
<accession>A0ABQ7MYP1</accession>
<dbReference type="InterPro" id="IPR000008">
    <property type="entry name" value="C2_dom"/>
</dbReference>
<dbReference type="PROSITE" id="PS50004">
    <property type="entry name" value="C2"/>
    <property type="match status" value="1"/>
</dbReference>
<gene>
    <name evidence="3" type="primary">A03p014510.1_BraROA</name>
    <name evidence="3" type="ORF">IGI04_009921</name>
</gene>
<dbReference type="PANTHER" id="PTHR31208:SF2">
    <property type="entry name" value="DOMAIN-CONTAINING PROTEIN, PUTATIVE, EXPRESSED-RELATED"/>
    <property type="match status" value="1"/>
</dbReference>
<evidence type="ECO:0000313" key="4">
    <source>
        <dbReference type="Proteomes" id="UP000823674"/>
    </source>
</evidence>
<evidence type="ECO:0000259" key="2">
    <source>
        <dbReference type="PROSITE" id="PS50004"/>
    </source>
</evidence>
<feature type="compositionally biased region" description="Basic and acidic residues" evidence="1">
    <location>
        <begin position="404"/>
        <end position="413"/>
    </location>
</feature>
<comment type="caution">
    <text evidence="3">The sequence shown here is derived from an EMBL/GenBank/DDBJ whole genome shotgun (WGS) entry which is preliminary data.</text>
</comment>
<dbReference type="PANTHER" id="PTHR31208">
    <property type="entry name" value="EXPRESSED PROTEIN"/>
    <property type="match status" value="1"/>
</dbReference>
<dbReference type="Pfam" id="PF00168">
    <property type="entry name" value="C2"/>
    <property type="match status" value="1"/>
</dbReference>
<feature type="compositionally biased region" description="Polar residues" evidence="1">
    <location>
        <begin position="416"/>
        <end position="430"/>
    </location>
</feature>
<dbReference type="SMART" id="SM00239">
    <property type="entry name" value="C2"/>
    <property type="match status" value="1"/>
</dbReference>
<dbReference type="Proteomes" id="UP000823674">
    <property type="component" value="Chromosome A03"/>
</dbReference>
<feature type="compositionally biased region" description="Polar residues" evidence="1">
    <location>
        <begin position="232"/>
        <end position="247"/>
    </location>
</feature>
<organism evidence="3 4">
    <name type="scientific">Brassica rapa subsp. trilocularis</name>
    <dbReference type="NCBI Taxonomy" id="1813537"/>
    <lineage>
        <taxon>Eukaryota</taxon>
        <taxon>Viridiplantae</taxon>
        <taxon>Streptophyta</taxon>
        <taxon>Embryophyta</taxon>
        <taxon>Tracheophyta</taxon>
        <taxon>Spermatophyta</taxon>
        <taxon>Magnoliopsida</taxon>
        <taxon>eudicotyledons</taxon>
        <taxon>Gunneridae</taxon>
        <taxon>Pentapetalae</taxon>
        <taxon>rosids</taxon>
        <taxon>malvids</taxon>
        <taxon>Brassicales</taxon>
        <taxon>Brassicaceae</taxon>
        <taxon>Brassiceae</taxon>
        <taxon>Brassica</taxon>
    </lineage>
</organism>
<keyword evidence="4" id="KW-1185">Reference proteome</keyword>
<feature type="domain" description="C2" evidence="2">
    <location>
        <begin position="77"/>
        <end position="199"/>
    </location>
</feature>
<sequence>MLACLLFIFLHEYNYEQISCLLFLPSCGSELGSGFKTRSFLMDSPQSVVSPFKTGESENDNSASVQSSRNQSNSIKSNGKDSISCGQQELVGGTLEVYVHQARDIHNICIYHKQDVYAKLCLTSHPEKSVSTKIINGGGRNPVFDDKVKLDVRALDASLKCEIYMMSRVKNYLEDQLLGFTLVPMSELLFKNGKLEKEFSLSSTDLYHSPAGFVQLSLSYNGSYPEVMAFPSSVSGDDQSGKNQEGSESVPDELEKIEFPDPNVANENEKMVSEYFEMSSSTIESETSDSLVTSDTEKHVMKQDSPESSNATNGDASPHASAHSATETPNHEHLSLVNSKADSQEESESEASAETSEEKIVRPIISVRKVETESKVVQQDIVDMYMKSMQQFTDSLAKMKLPLDIDSPAKSEDSSSDVSQKLPTPKSKNGSRVFYGSRAFF</sequence>
<dbReference type="EMBL" id="JADBGQ010000003">
    <property type="protein sequence ID" value="KAG5403802.1"/>
    <property type="molecule type" value="Genomic_DNA"/>
</dbReference>
<proteinExistence type="predicted"/>
<feature type="compositionally biased region" description="Polar residues" evidence="1">
    <location>
        <begin position="306"/>
        <end position="315"/>
    </location>
</feature>
<name>A0ABQ7MYP1_BRACM</name>
<feature type="region of interest" description="Disordered" evidence="1">
    <location>
        <begin position="404"/>
        <end position="441"/>
    </location>
</feature>
<protein>
    <recommendedName>
        <fullName evidence="2">C2 domain-containing protein</fullName>
    </recommendedName>
</protein>
<feature type="region of interest" description="Disordered" evidence="1">
    <location>
        <begin position="230"/>
        <end position="373"/>
    </location>
</feature>
<feature type="compositionally biased region" description="Polar residues" evidence="1">
    <location>
        <begin position="60"/>
        <end position="83"/>
    </location>
</feature>